<comment type="similarity">
    <text evidence="2">Belongs to the Toll-like receptor family.</text>
</comment>
<feature type="domain" description="TIR" evidence="9">
    <location>
        <begin position="220"/>
        <end position="362"/>
    </location>
</feature>
<feature type="transmembrane region" description="Helical" evidence="8">
    <location>
        <begin position="167"/>
        <end position="193"/>
    </location>
</feature>
<evidence type="ECO:0000259" key="9">
    <source>
        <dbReference type="PROSITE" id="PS50104"/>
    </source>
</evidence>
<evidence type="ECO:0000256" key="3">
    <source>
        <dbReference type="ARBA" id="ARBA00022692"/>
    </source>
</evidence>
<dbReference type="GO" id="GO:0007165">
    <property type="term" value="P:signal transduction"/>
    <property type="evidence" value="ECO:0007669"/>
    <property type="project" value="InterPro"/>
</dbReference>
<dbReference type="PRINTS" id="PR01537">
    <property type="entry name" value="INTRLKN1R1F"/>
</dbReference>
<keyword evidence="6 8" id="KW-0472">Membrane</keyword>
<name>A0A8S4Q4W3_OWEFU</name>
<evidence type="ECO:0000256" key="6">
    <source>
        <dbReference type="ARBA" id="ARBA00023136"/>
    </source>
</evidence>
<keyword evidence="5 8" id="KW-1133">Transmembrane helix</keyword>
<dbReference type="InterPro" id="IPR000157">
    <property type="entry name" value="TIR_dom"/>
</dbReference>
<dbReference type="SMART" id="SM00255">
    <property type="entry name" value="TIR"/>
    <property type="match status" value="1"/>
</dbReference>
<dbReference type="Pfam" id="PF13855">
    <property type="entry name" value="LRR_8"/>
    <property type="match status" value="1"/>
</dbReference>
<sequence>MKILRLSGNKVQLNTSGMNNPKPKLFDNCNKLELVDLSFNELNHIPPDIFQDAPNLKYLDLSSNKLKNFNLDRIEHFDFLNLSYNMFGKLDATFTDELEKWFNGTIDLRGNPLSCKCNDIEFVSWLQSYRTSLHHPGEITCTNENGQLVRVMEIQVSDLNFQCIKTIVIAVVVAVGTIGPAIGAVLTIGLLIYKWRFRIQYLALLARAQFRQRHFLDGDYYFDGFLSYSSIDKRFAHDTLIRHLEDNIGYKLCFDERNFLMGHVLEDLVTVAMNQSRKIILIISQNFLQSGWCTYEMEMANGVLATRGSNCIILILKEPLNAIHADLIKPRLRALLDSRLYVEWSEEEDRQKLFWRKLQDALGQPGHAELTDEHRRNKYLIFSDQDRGICDDDDDHNQEARPLRATSDV</sequence>
<dbReference type="InterPro" id="IPR001611">
    <property type="entry name" value="Leu-rich_rpt"/>
</dbReference>
<evidence type="ECO:0000256" key="5">
    <source>
        <dbReference type="ARBA" id="ARBA00022989"/>
    </source>
</evidence>
<evidence type="ECO:0000313" key="10">
    <source>
        <dbReference type="EMBL" id="CAH1800864.1"/>
    </source>
</evidence>
<dbReference type="SUPFAM" id="SSF52200">
    <property type="entry name" value="Toll/Interleukin receptor TIR domain"/>
    <property type="match status" value="1"/>
</dbReference>
<evidence type="ECO:0000256" key="7">
    <source>
        <dbReference type="SAM" id="MobiDB-lite"/>
    </source>
</evidence>
<evidence type="ECO:0000313" key="11">
    <source>
        <dbReference type="Proteomes" id="UP000749559"/>
    </source>
</evidence>
<reference evidence="10" key="1">
    <citation type="submission" date="2022-03" db="EMBL/GenBank/DDBJ databases">
        <authorList>
            <person name="Martin C."/>
        </authorList>
    </citation>
    <scope>NUCLEOTIDE SEQUENCE</scope>
</reference>
<comment type="caution">
    <text evidence="10">The sequence shown here is derived from an EMBL/GenBank/DDBJ whole genome shotgun (WGS) entry which is preliminary data.</text>
</comment>
<dbReference type="InterPro" id="IPR032675">
    <property type="entry name" value="LRR_dom_sf"/>
</dbReference>
<feature type="region of interest" description="Disordered" evidence="7">
    <location>
        <begin position="390"/>
        <end position="409"/>
    </location>
</feature>
<dbReference type="InterPro" id="IPR035897">
    <property type="entry name" value="Toll_tir_struct_dom_sf"/>
</dbReference>
<organism evidence="10 11">
    <name type="scientific">Owenia fusiformis</name>
    <name type="common">Polychaete worm</name>
    <dbReference type="NCBI Taxonomy" id="6347"/>
    <lineage>
        <taxon>Eukaryota</taxon>
        <taxon>Metazoa</taxon>
        <taxon>Spiralia</taxon>
        <taxon>Lophotrochozoa</taxon>
        <taxon>Annelida</taxon>
        <taxon>Polychaeta</taxon>
        <taxon>Sedentaria</taxon>
        <taxon>Canalipalpata</taxon>
        <taxon>Sabellida</taxon>
        <taxon>Oweniida</taxon>
        <taxon>Oweniidae</taxon>
        <taxon>Owenia</taxon>
    </lineage>
</organism>
<evidence type="ECO:0000256" key="1">
    <source>
        <dbReference type="ARBA" id="ARBA00004167"/>
    </source>
</evidence>
<dbReference type="GO" id="GO:0038023">
    <property type="term" value="F:signaling receptor activity"/>
    <property type="evidence" value="ECO:0007669"/>
    <property type="project" value="TreeGrafter"/>
</dbReference>
<dbReference type="Proteomes" id="UP000749559">
    <property type="component" value="Unassembled WGS sequence"/>
</dbReference>
<evidence type="ECO:0000256" key="4">
    <source>
        <dbReference type="ARBA" id="ARBA00022729"/>
    </source>
</evidence>
<dbReference type="Pfam" id="PF13676">
    <property type="entry name" value="TIR_2"/>
    <property type="match status" value="1"/>
</dbReference>
<dbReference type="AlphaFoldDB" id="A0A8S4Q4W3"/>
<dbReference type="PROSITE" id="PS51450">
    <property type="entry name" value="LRR"/>
    <property type="match status" value="1"/>
</dbReference>
<protein>
    <recommendedName>
        <fullName evidence="9">TIR domain-containing protein</fullName>
    </recommendedName>
</protein>
<dbReference type="PROSITE" id="PS50104">
    <property type="entry name" value="TIR"/>
    <property type="match status" value="1"/>
</dbReference>
<comment type="subcellular location">
    <subcellularLocation>
        <location evidence="1">Membrane</location>
        <topology evidence="1">Single-pass membrane protein</topology>
    </subcellularLocation>
</comment>
<dbReference type="EMBL" id="CAIIXF020000012">
    <property type="protein sequence ID" value="CAH1800864.1"/>
    <property type="molecule type" value="Genomic_DNA"/>
</dbReference>
<dbReference type="GO" id="GO:0005886">
    <property type="term" value="C:plasma membrane"/>
    <property type="evidence" value="ECO:0007669"/>
    <property type="project" value="TreeGrafter"/>
</dbReference>
<evidence type="ECO:0000256" key="2">
    <source>
        <dbReference type="ARBA" id="ARBA00009634"/>
    </source>
</evidence>
<proteinExistence type="inferred from homology"/>
<keyword evidence="11" id="KW-1185">Reference proteome</keyword>
<dbReference type="PANTHER" id="PTHR24365">
    <property type="entry name" value="TOLL-LIKE RECEPTOR"/>
    <property type="match status" value="1"/>
</dbReference>
<keyword evidence="3 8" id="KW-0812">Transmembrane</keyword>
<evidence type="ECO:0000256" key="8">
    <source>
        <dbReference type="SAM" id="Phobius"/>
    </source>
</evidence>
<gene>
    <name evidence="10" type="ORF">OFUS_LOCUS24702</name>
</gene>
<dbReference type="Gene3D" id="3.80.10.10">
    <property type="entry name" value="Ribonuclease Inhibitor"/>
    <property type="match status" value="1"/>
</dbReference>
<keyword evidence="4" id="KW-0732">Signal</keyword>
<accession>A0A8S4Q4W3</accession>
<dbReference type="PANTHER" id="PTHR24365:SF530">
    <property type="entry name" value="MSTPROX-RELATED"/>
    <property type="match status" value="1"/>
</dbReference>
<dbReference type="SUPFAM" id="SSF52058">
    <property type="entry name" value="L domain-like"/>
    <property type="match status" value="1"/>
</dbReference>
<dbReference type="OrthoDB" id="5966846at2759"/>
<dbReference type="Gene3D" id="3.40.50.10140">
    <property type="entry name" value="Toll/interleukin-1 receptor homology (TIR) domain"/>
    <property type="match status" value="1"/>
</dbReference>